<evidence type="ECO:0000313" key="2">
    <source>
        <dbReference type="EMBL" id="ULP43805.1"/>
    </source>
</evidence>
<organism evidence="2 3">
    <name type="scientific">Mycobacterium lentiflavum</name>
    <dbReference type="NCBI Taxonomy" id="141349"/>
    <lineage>
        <taxon>Bacteria</taxon>
        <taxon>Bacillati</taxon>
        <taxon>Actinomycetota</taxon>
        <taxon>Actinomycetes</taxon>
        <taxon>Mycobacteriales</taxon>
        <taxon>Mycobacteriaceae</taxon>
        <taxon>Mycobacterium</taxon>
        <taxon>Mycobacterium simiae complex</taxon>
    </lineage>
</organism>
<reference evidence="2" key="1">
    <citation type="submission" date="2022-08" db="EMBL/GenBank/DDBJ databases">
        <title>Complete genome sequence of 14 non-tuberculosis mycobacteria type-strains.</title>
        <authorList>
            <person name="Igarashi Y."/>
            <person name="Osugi A."/>
            <person name="Mitarai S."/>
        </authorList>
    </citation>
    <scope>NUCLEOTIDE SEQUENCE</scope>
    <source>
        <strain evidence="2">ATCC 51985</strain>
    </source>
</reference>
<proteinExistence type="predicted"/>
<dbReference type="InterPro" id="IPR036388">
    <property type="entry name" value="WH-like_DNA-bd_sf"/>
</dbReference>
<keyword evidence="3" id="KW-1185">Reference proteome</keyword>
<dbReference type="NCBIfam" id="NF033545">
    <property type="entry name" value="transpos_IS630"/>
    <property type="match status" value="1"/>
</dbReference>
<gene>
    <name evidence="2" type="ORF">MJO58_07565</name>
</gene>
<dbReference type="InterPro" id="IPR038717">
    <property type="entry name" value="Tc1-like_DDE_dom"/>
</dbReference>
<evidence type="ECO:0000259" key="1">
    <source>
        <dbReference type="Pfam" id="PF13358"/>
    </source>
</evidence>
<dbReference type="Pfam" id="PF13358">
    <property type="entry name" value="DDE_3"/>
    <property type="match status" value="1"/>
</dbReference>
<accession>A0ABY3UW55</accession>
<evidence type="ECO:0000313" key="3">
    <source>
        <dbReference type="Proteomes" id="UP001055171"/>
    </source>
</evidence>
<dbReference type="InterPro" id="IPR047655">
    <property type="entry name" value="Transpos_IS630-like"/>
</dbReference>
<dbReference type="RefSeq" id="WP_216640277.1">
    <property type="nucleotide sequence ID" value="NZ_CP092423.2"/>
</dbReference>
<dbReference type="SUPFAM" id="SSF46689">
    <property type="entry name" value="Homeodomain-like"/>
    <property type="match status" value="1"/>
</dbReference>
<dbReference type="InterPro" id="IPR009057">
    <property type="entry name" value="Homeodomain-like_sf"/>
</dbReference>
<dbReference type="Gene3D" id="1.10.10.10">
    <property type="entry name" value="Winged helix-like DNA-binding domain superfamily/Winged helix DNA-binding domain"/>
    <property type="match status" value="1"/>
</dbReference>
<protein>
    <submittedName>
        <fullName evidence="2">IS630 family transposase</fullName>
    </submittedName>
</protein>
<sequence>MSPTSTDRITLTGSQRRELNRMTRAGRTEQRLVTRAKIVLAAAAGESNAQIARRLQICEDTVRKWRCRWCAAPGAASLADAKRSGRRPKFTAVQVARVKAMACTPLRDKGIPLSRWSCPELAQQAITDGICGSISPATIRRWLSEDALKPWQYRSWIFITDPGFATKAQRVLDLYNRTWDGKPLGDNDYVISADEKTSIQARCRCHPTLAPGVSRAMRVNHDYDRGGALAYLAAYDVHHAQVFGRCEDTTGIEPFARLVTQVMTQQPYASADRVFWIVDNGSSHRGQAAMDRLAAQFPNAIMVHTPVHASWLNQIEIYFSIVQRKALSPNDFTDIEAVSDRLSAFEDRYNATARPFKWKFTTSDLANLLDRLDQHQPMHAGNPAQPCAA</sequence>
<dbReference type="EMBL" id="CP092423">
    <property type="protein sequence ID" value="ULP43805.1"/>
    <property type="molecule type" value="Genomic_DNA"/>
</dbReference>
<name>A0ABY3UW55_MYCLN</name>
<feature type="domain" description="Tc1-like transposase DDE" evidence="1">
    <location>
        <begin position="217"/>
        <end position="337"/>
    </location>
</feature>
<dbReference type="Proteomes" id="UP001055171">
    <property type="component" value="Chromosome"/>
</dbReference>
<dbReference type="Pfam" id="PF13565">
    <property type="entry name" value="HTH_32"/>
    <property type="match status" value="1"/>
</dbReference>